<sequence>MSCQASSGDSSSSGSVNNDWMNWVAVQGNDQMAVDDVWGIGKAIGNTFTQKLFIIPPSFIAVEPPSCHERLIKIVWFGDYAVVVLMLVTVEVTQSVVGSVSSFELGD</sequence>
<proteinExistence type="predicted"/>
<name>A0A2K3NB14_TRIPR</name>
<comment type="caution">
    <text evidence="1">The sequence shown here is derived from an EMBL/GenBank/DDBJ whole genome shotgun (WGS) entry which is preliminary data.</text>
</comment>
<evidence type="ECO:0000313" key="2">
    <source>
        <dbReference type="Proteomes" id="UP000236291"/>
    </source>
</evidence>
<dbReference type="AlphaFoldDB" id="A0A2K3NB14"/>
<dbReference type="EMBL" id="ASHM01018669">
    <property type="protein sequence ID" value="PNY00232.1"/>
    <property type="molecule type" value="Genomic_DNA"/>
</dbReference>
<accession>A0A2K3NB14</accession>
<organism evidence="1 2">
    <name type="scientific">Trifolium pratense</name>
    <name type="common">Red clover</name>
    <dbReference type="NCBI Taxonomy" id="57577"/>
    <lineage>
        <taxon>Eukaryota</taxon>
        <taxon>Viridiplantae</taxon>
        <taxon>Streptophyta</taxon>
        <taxon>Embryophyta</taxon>
        <taxon>Tracheophyta</taxon>
        <taxon>Spermatophyta</taxon>
        <taxon>Magnoliopsida</taxon>
        <taxon>eudicotyledons</taxon>
        <taxon>Gunneridae</taxon>
        <taxon>Pentapetalae</taxon>
        <taxon>rosids</taxon>
        <taxon>fabids</taxon>
        <taxon>Fabales</taxon>
        <taxon>Fabaceae</taxon>
        <taxon>Papilionoideae</taxon>
        <taxon>50 kb inversion clade</taxon>
        <taxon>NPAAA clade</taxon>
        <taxon>Hologalegina</taxon>
        <taxon>IRL clade</taxon>
        <taxon>Trifolieae</taxon>
        <taxon>Trifolium</taxon>
    </lineage>
</organism>
<protein>
    <submittedName>
        <fullName evidence="1">Uncharacterized protein</fullName>
    </submittedName>
</protein>
<evidence type="ECO:0000313" key="1">
    <source>
        <dbReference type="EMBL" id="PNY00232.1"/>
    </source>
</evidence>
<reference evidence="1 2" key="2">
    <citation type="journal article" date="2017" name="Front. Plant Sci.">
        <title>Gene Classification and Mining of Molecular Markers Useful in Red Clover (Trifolium pratense) Breeding.</title>
        <authorList>
            <person name="Istvanek J."/>
            <person name="Dluhosova J."/>
            <person name="Dluhos P."/>
            <person name="Patkova L."/>
            <person name="Nedelnik J."/>
            <person name="Repkova J."/>
        </authorList>
    </citation>
    <scope>NUCLEOTIDE SEQUENCE [LARGE SCALE GENOMIC DNA]</scope>
    <source>
        <strain evidence="2">cv. Tatra</strain>
        <tissue evidence="1">Young leaves</tissue>
    </source>
</reference>
<dbReference type="Proteomes" id="UP000236291">
    <property type="component" value="Unassembled WGS sequence"/>
</dbReference>
<reference evidence="1 2" key="1">
    <citation type="journal article" date="2014" name="Am. J. Bot.">
        <title>Genome assembly and annotation for red clover (Trifolium pratense; Fabaceae).</title>
        <authorList>
            <person name="Istvanek J."/>
            <person name="Jaros M."/>
            <person name="Krenek A."/>
            <person name="Repkova J."/>
        </authorList>
    </citation>
    <scope>NUCLEOTIDE SEQUENCE [LARGE SCALE GENOMIC DNA]</scope>
    <source>
        <strain evidence="2">cv. Tatra</strain>
        <tissue evidence="1">Young leaves</tissue>
    </source>
</reference>
<gene>
    <name evidence="1" type="ORF">L195_g023508</name>
</gene>